<accession>A0AAV3RCQ9</accession>
<dbReference type="Pfam" id="PF07727">
    <property type="entry name" value="RVT_2"/>
    <property type="match status" value="1"/>
</dbReference>
<proteinExistence type="predicted"/>
<keyword evidence="2" id="KW-0675">Receptor</keyword>
<gene>
    <name evidence="2" type="ORF">LIER_27067</name>
</gene>
<name>A0AAV3RCQ9_LITER</name>
<keyword evidence="2" id="KW-0472">Membrane</keyword>
<comment type="caution">
    <text evidence="2">The sequence shown here is derived from an EMBL/GenBank/DDBJ whole genome shotgun (WGS) entry which is preliminary data.</text>
</comment>
<sequence length="243" mass="27175">MDVHNAFLHKDLDEEVYMKLSSGFSERHHGMVCCLKKPLYGLRQAPWCWFTKLATSLRSYGFLQSYSDYSLFTLQHGHVHLHVLIYVDDLIISGNDSSALVAFKKYLGTSFHMKDLGSSNIFLVLRLSITGWIVFLGGSPISWKTKKQHTVSRSSAEAEYRSMTQGRNSLRAKVVSGSAPAMAALTADLKWLKALLASLDGTITTTHVSTELQLANIFTKALGKTKFHYLLCKLDISFLHAPT</sequence>
<organism evidence="2 3">
    <name type="scientific">Lithospermum erythrorhizon</name>
    <name type="common">Purple gromwell</name>
    <name type="synonym">Lithospermum officinale var. erythrorhizon</name>
    <dbReference type="NCBI Taxonomy" id="34254"/>
    <lineage>
        <taxon>Eukaryota</taxon>
        <taxon>Viridiplantae</taxon>
        <taxon>Streptophyta</taxon>
        <taxon>Embryophyta</taxon>
        <taxon>Tracheophyta</taxon>
        <taxon>Spermatophyta</taxon>
        <taxon>Magnoliopsida</taxon>
        <taxon>eudicotyledons</taxon>
        <taxon>Gunneridae</taxon>
        <taxon>Pentapetalae</taxon>
        <taxon>asterids</taxon>
        <taxon>lamiids</taxon>
        <taxon>Boraginales</taxon>
        <taxon>Boraginaceae</taxon>
        <taxon>Boraginoideae</taxon>
        <taxon>Lithospermeae</taxon>
        <taxon>Lithospermum</taxon>
    </lineage>
</organism>
<dbReference type="EMBL" id="BAABME010008606">
    <property type="protein sequence ID" value="GAA0173456.1"/>
    <property type="molecule type" value="Genomic_DNA"/>
</dbReference>
<evidence type="ECO:0000313" key="2">
    <source>
        <dbReference type="EMBL" id="GAA0173456.1"/>
    </source>
</evidence>
<dbReference type="Proteomes" id="UP001454036">
    <property type="component" value="Unassembled WGS sequence"/>
</dbReference>
<dbReference type="SUPFAM" id="SSF56672">
    <property type="entry name" value="DNA/RNA polymerases"/>
    <property type="match status" value="1"/>
</dbReference>
<dbReference type="PANTHER" id="PTHR11439:SF470">
    <property type="entry name" value="CYSTEINE-RICH RLK (RECEPTOR-LIKE PROTEIN KINASE) 8"/>
    <property type="match status" value="1"/>
</dbReference>
<reference evidence="2 3" key="1">
    <citation type="submission" date="2024-01" db="EMBL/GenBank/DDBJ databases">
        <title>The complete chloroplast genome sequence of Lithospermum erythrorhizon: insights into the phylogenetic relationship among Boraginaceae species and the maternal lineages of purple gromwells.</title>
        <authorList>
            <person name="Okada T."/>
            <person name="Watanabe K."/>
        </authorList>
    </citation>
    <scope>NUCLEOTIDE SEQUENCE [LARGE SCALE GENOMIC DNA]</scope>
</reference>
<keyword evidence="3" id="KW-1185">Reference proteome</keyword>
<dbReference type="InterPro" id="IPR013103">
    <property type="entry name" value="RVT_2"/>
</dbReference>
<protein>
    <submittedName>
        <fullName evidence="2">Transmembrane signal receptor</fullName>
    </submittedName>
</protein>
<evidence type="ECO:0000313" key="3">
    <source>
        <dbReference type="Proteomes" id="UP001454036"/>
    </source>
</evidence>
<dbReference type="AlphaFoldDB" id="A0AAV3RCQ9"/>
<evidence type="ECO:0000259" key="1">
    <source>
        <dbReference type="Pfam" id="PF07727"/>
    </source>
</evidence>
<feature type="domain" description="Reverse transcriptase Ty1/copia-type" evidence="1">
    <location>
        <begin position="1"/>
        <end position="126"/>
    </location>
</feature>
<keyword evidence="2" id="KW-0812">Transmembrane</keyword>
<dbReference type="CDD" id="cd09272">
    <property type="entry name" value="RNase_HI_RT_Ty1"/>
    <property type="match status" value="1"/>
</dbReference>
<dbReference type="InterPro" id="IPR043502">
    <property type="entry name" value="DNA/RNA_pol_sf"/>
</dbReference>
<dbReference type="PANTHER" id="PTHR11439">
    <property type="entry name" value="GAG-POL-RELATED RETROTRANSPOSON"/>
    <property type="match status" value="1"/>
</dbReference>